<dbReference type="InterPro" id="IPR055561">
    <property type="entry name" value="DUF7137"/>
</dbReference>
<dbReference type="PANTHER" id="PTHR42028">
    <property type="entry name" value="CHROMOSOME 1, WHOLE GENOME SHOTGUN SEQUENCE"/>
    <property type="match status" value="1"/>
</dbReference>
<keyword evidence="3" id="KW-0732">Signal</keyword>
<feature type="transmembrane region" description="Helical" evidence="2">
    <location>
        <begin position="272"/>
        <end position="295"/>
    </location>
</feature>
<gene>
    <name evidence="5 7" type="ORF">BDZ99DRAFT_229417</name>
</gene>
<accession>A0A6A6YYR9</accession>
<dbReference type="EMBL" id="MU003695">
    <property type="protein sequence ID" value="KAF2813971.1"/>
    <property type="molecule type" value="Genomic_DNA"/>
</dbReference>
<dbReference type="Pfam" id="PF23585">
    <property type="entry name" value="DUF7137"/>
    <property type="match status" value="1"/>
</dbReference>
<evidence type="ECO:0000256" key="2">
    <source>
        <dbReference type="SAM" id="Phobius"/>
    </source>
</evidence>
<dbReference type="PANTHER" id="PTHR42028:SF1">
    <property type="entry name" value="YALI0E30657P"/>
    <property type="match status" value="1"/>
</dbReference>
<sequence length="296" mass="30691">MRTSQLLATLLTFSSLSSAISWPDAFENVKAMADVDGLIYGRADKSSASPEPTASATGDSSKPTDSAAASSGESAAATTGGKDAKSTGKSESTGKSTGKVTGKVSSATGSKVTKSASISDFDPRLPAGGIQLVTPAALAGPQFYKIGDWVTFAWNYTSLSVTPTAVDILASCTANQGTYTLAVNQSTQETGEVLWDTGAYQATGTLPLLTETYTLMIYDADSSVSATPKAGYLAVYNQYTFGMYTPQPYTPFADFQCATCNAALSSSERQTLGFLLGMGTITVLSFGWFAGSFGLF</sequence>
<reference evidence="7" key="2">
    <citation type="submission" date="2020-04" db="EMBL/GenBank/DDBJ databases">
        <authorList>
            <consortium name="NCBI Genome Project"/>
        </authorList>
    </citation>
    <scope>NUCLEOTIDE SEQUENCE</scope>
    <source>
        <strain evidence="7">CBS 304.34</strain>
    </source>
</reference>
<keyword evidence="2" id="KW-0812">Transmembrane</keyword>
<feature type="domain" description="DUF7137" evidence="4">
    <location>
        <begin position="125"/>
        <end position="259"/>
    </location>
</feature>
<evidence type="ECO:0000256" key="1">
    <source>
        <dbReference type="SAM" id="MobiDB-lite"/>
    </source>
</evidence>
<dbReference type="Proteomes" id="UP000504636">
    <property type="component" value="Unplaced"/>
</dbReference>
<feature type="compositionally biased region" description="Low complexity" evidence="1">
    <location>
        <begin position="46"/>
        <end position="57"/>
    </location>
</feature>
<organism evidence="5">
    <name type="scientific">Mytilinidion resinicola</name>
    <dbReference type="NCBI Taxonomy" id="574789"/>
    <lineage>
        <taxon>Eukaryota</taxon>
        <taxon>Fungi</taxon>
        <taxon>Dikarya</taxon>
        <taxon>Ascomycota</taxon>
        <taxon>Pezizomycotina</taxon>
        <taxon>Dothideomycetes</taxon>
        <taxon>Pleosporomycetidae</taxon>
        <taxon>Mytilinidiales</taxon>
        <taxon>Mytilinidiaceae</taxon>
        <taxon>Mytilinidion</taxon>
    </lineage>
</organism>
<dbReference type="AlphaFoldDB" id="A0A6A6YYR9"/>
<evidence type="ECO:0000256" key="3">
    <source>
        <dbReference type="SAM" id="SignalP"/>
    </source>
</evidence>
<reference evidence="5 7" key="1">
    <citation type="journal article" date="2020" name="Stud. Mycol.">
        <title>101 Dothideomycetes genomes: a test case for predicting lifestyles and emergence of pathogens.</title>
        <authorList>
            <person name="Haridas S."/>
            <person name="Albert R."/>
            <person name="Binder M."/>
            <person name="Bloem J."/>
            <person name="Labutti K."/>
            <person name="Salamov A."/>
            <person name="Andreopoulos B."/>
            <person name="Baker S."/>
            <person name="Barry K."/>
            <person name="Bills G."/>
            <person name="Bluhm B."/>
            <person name="Cannon C."/>
            <person name="Castanera R."/>
            <person name="Culley D."/>
            <person name="Daum C."/>
            <person name="Ezra D."/>
            <person name="Gonzalez J."/>
            <person name="Henrissat B."/>
            <person name="Kuo A."/>
            <person name="Liang C."/>
            <person name="Lipzen A."/>
            <person name="Lutzoni F."/>
            <person name="Magnuson J."/>
            <person name="Mondo S."/>
            <person name="Nolan M."/>
            <person name="Ohm R."/>
            <person name="Pangilinan J."/>
            <person name="Park H.-J."/>
            <person name="Ramirez L."/>
            <person name="Alfaro M."/>
            <person name="Sun H."/>
            <person name="Tritt A."/>
            <person name="Yoshinaga Y."/>
            <person name="Zwiers L.-H."/>
            <person name="Turgeon B."/>
            <person name="Goodwin S."/>
            <person name="Spatafora J."/>
            <person name="Crous P."/>
            <person name="Grigoriev I."/>
        </authorList>
    </citation>
    <scope>NUCLEOTIDE SEQUENCE</scope>
    <source>
        <strain evidence="5 7">CBS 304.34</strain>
    </source>
</reference>
<keyword evidence="6" id="KW-1185">Reference proteome</keyword>
<feature type="region of interest" description="Disordered" evidence="1">
    <location>
        <begin position="43"/>
        <end position="106"/>
    </location>
</feature>
<dbReference type="OrthoDB" id="2435509at2759"/>
<proteinExistence type="predicted"/>
<feature type="compositionally biased region" description="Low complexity" evidence="1">
    <location>
        <begin position="89"/>
        <end position="106"/>
    </location>
</feature>
<evidence type="ECO:0000313" key="7">
    <source>
        <dbReference type="RefSeq" id="XP_033580935.1"/>
    </source>
</evidence>
<feature type="compositionally biased region" description="Low complexity" evidence="1">
    <location>
        <begin position="64"/>
        <end position="81"/>
    </location>
</feature>
<feature type="chain" id="PRO_5044629439" description="DUF7137 domain-containing protein" evidence="3">
    <location>
        <begin position="20"/>
        <end position="296"/>
    </location>
</feature>
<keyword evidence="2" id="KW-1133">Transmembrane helix</keyword>
<evidence type="ECO:0000313" key="6">
    <source>
        <dbReference type="Proteomes" id="UP000504636"/>
    </source>
</evidence>
<evidence type="ECO:0000259" key="4">
    <source>
        <dbReference type="Pfam" id="PF23585"/>
    </source>
</evidence>
<keyword evidence="2" id="KW-0472">Membrane</keyword>
<protein>
    <recommendedName>
        <fullName evidence="4">DUF7137 domain-containing protein</fullName>
    </recommendedName>
</protein>
<dbReference type="RefSeq" id="XP_033580935.1">
    <property type="nucleotide sequence ID" value="XM_033713495.1"/>
</dbReference>
<reference evidence="7" key="3">
    <citation type="submission" date="2025-04" db="UniProtKB">
        <authorList>
            <consortium name="RefSeq"/>
        </authorList>
    </citation>
    <scope>IDENTIFICATION</scope>
    <source>
        <strain evidence="7">CBS 304.34</strain>
    </source>
</reference>
<feature type="signal peptide" evidence="3">
    <location>
        <begin position="1"/>
        <end position="19"/>
    </location>
</feature>
<evidence type="ECO:0000313" key="5">
    <source>
        <dbReference type="EMBL" id="KAF2813971.1"/>
    </source>
</evidence>
<dbReference type="GeneID" id="54454388"/>
<name>A0A6A6YYR9_9PEZI</name>